<dbReference type="Pfam" id="PF01980">
    <property type="entry name" value="TrmO_N"/>
    <property type="match status" value="1"/>
</dbReference>
<dbReference type="PROSITE" id="PS01318">
    <property type="entry name" value="TSAA_1"/>
    <property type="match status" value="1"/>
</dbReference>
<dbReference type="CDD" id="cd09281">
    <property type="entry name" value="UPF0066"/>
    <property type="match status" value="1"/>
</dbReference>
<dbReference type="InterPro" id="IPR036414">
    <property type="entry name" value="YaeB_N_sf"/>
</dbReference>
<organism evidence="4 5">
    <name type="scientific">Thermococcus aciditolerans</name>
    <dbReference type="NCBI Taxonomy" id="2598455"/>
    <lineage>
        <taxon>Archaea</taxon>
        <taxon>Methanobacteriati</taxon>
        <taxon>Methanobacteriota</taxon>
        <taxon>Thermococci</taxon>
        <taxon>Thermococcales</taxon>
        <taxon>Thermococcaceae</taxon>
        <taxon>Thermococcus</taxon>
    </lineage>
</organism>
<dbReference type="InterPro" id="IPR036413">
    <property type="entry name" value="YaeB-like_sf"/>
</dbReference>
<dbReference type="GO" id="GO:0008168">
    <property type="term" value="F:methyltransferase activity"/>
    <property type="evidence" value="ECO:0007669"/>
    <property type="project" value="UniProtKB-KW"/>
</dbReference>
<comment type="similarity">
    <text evidence="2">Belongs to the tRNA methyltransferase O family.</text>
</comment>
<gene>
    <name evidence="4" type="primary">tsaA</name>
    <name evidence="4" type="ORF">FPV09_00705</name>
</gene>
<proteinExistence type="inferred from homology"/>
<dbReference type="InterPro" id="IPR023368">
    <property type="entry name" value="UPF0066_cons_site"/>
</dbReference>
<dbReference type="PANTHER" id="PTHR12818:SF0">
    <property type="entry name" value="TRNA (ADENINE(37)-N6)-METHYLTRANSFERASE"/>
    <property type="match status" value="1"/>
</dbReference>
<evidence type="ECO:0000256" key="2">
    <source>
        <dbReference type="ARBA" id="ARBA00033753"/>
    </source>
</evidence>
<dbReference type="InterPro" id="IPR040372">
    <property type="entry name" value="YaeB-like"/>
</dbReference>
<dbReference type="GeneID" id="41608330"/>
<keyword evidence="4" id="KW-0808">Transferase</keyword>
<dbReference type="SUPFAM" id="SSF118196">
    <property type="entry name" value="YaeB-like"/>
    <property type="match status" value="1"/>
</dbReference>
<protein>
    <submittedName>
        <fullName evidence="4">tRNA (N6-threonylcarbamoyladenosine(37)-N6)-methyltransferase TrmO</fullName>
    </submittedName>
</protein>
<dbReference type="PANTHER" id="PTHR12818">
    <property type="entry name" value="TRNA (ADENINE(37)-N6)-METHYLTRANSFERASE"/>
    <property type="match status" value="1"/>
</dbReference>
<sequence length="162" mass="18166">MREISYRPIGVIHSPFNEPKGVPIQPSAAKGVRGTVEVFPEYASGLKDIEGFSHIILIYHFHLVEPGKLLVRPYMDDEEHGVFATRAPSRPNPIGISIVRLIGVDGNVLHIEDVDIVDGTPLLDIKPYVPKFDIRRVERTGWLEQNVHKLPEAKDDGRFVKG</sequence>
<accession>A0A5C0SI55</accession>
<evidence type="ECO:0000313" key="4">
    <source>
        <dbReference type="EMBL" id="QEK13880.1"/>
    </source>
</evidence>
<evidence type="ECO:0000256" key="1">
    <source>
        <dbReference type="ARBA" id="ARBA00022691"/>
    </source>
</evidence>
<dbReference type="Gene3D" id="2.40.30.70">
    <property type="entry name" value="YaeB-like"/>
    <property type="match status" value="1"/>
</dbReference>
<evidence type="ECO:0000313" key="5">
    <source>
        <dbReference type="Proteomes" id="UP000322631"/>
    </source>
</evidence>
<keyword evidence="5" id="KW-1185">Reference proteome</keyword>
<dbReference type="NCBIfam" id="TIGR00104">
    <property type="entry name" value="tRNA_TsaA"/>
    <property type="match status" value="1"/>
</dbReference>
<dbReference type="RefSeq" id="WP_148881991.1">
    <property type="nucleotide sequence ID" value="NZ_CP041932.1"/>
</dbReference>
<dbReference type="KEGG" id="them:FPV09_00705"/>
<evidence type="ECO:0000259" key="3">
    <source>
        <dbReference type="PROSITE" id="PS51668"/>
    </source>
</evidence>
<keyword evidence="4" id="KW-0489">Methyltransferase</keyword>
<dbReference type="GO" id="GO:0032259">
    <property type="term" value="P:methylation"/>
    <property type="evidence" value="ECO:0007669"/>
    <property type="project" value="UniProtKB-KW"/>
</dbReference>
<dbReference type="EMBL" id="CP041932">
    <property type="protein sequence ID" value="QEK13880.1"/>
    <property type="molecule type" value="Genomic_DNA"/>
</dbReference>
<dbReference type="PROSITE" id="PS51668">
    <property type="entry name" value="TSAA_2"/>
    <property type="match status" value="1"/>
</dbReference>
<feature type="domain" description="TsaA-like" evidence="3">
    <location>
        <begin position="6"/>
        <end position="137"/>
    </location>
</feature>
<reference evidence="4 5" key="1">
    <citation type="submission" date="2019-07" db="EMBL/GenBank/DDBJ databases">
        <title>Complete genome of Thermococcus acidophilus.</title>
        <authorList>
            <person name="Li X."/>
        </authorList>
    </citation>
    <scope>NUCLEOTIDE SEQUENCE [LARGE SCALE GENOMIC DNA]</scope>
    <source>
        <strain evidence="4 5">SY113</strain>
    </source>
</reference>
<keyword evidence="1" id="KW-0949">S-adenosyl-L-methionine</keyword>
<dbReference type="AlphaFoldDB" id="A0A5C0SI55"/>
<name>A0A5C0SI55_9EURY</name>
<dbReference type="InterPro" id="IPR023370">
    <property type="entry name" value="TrmO-like_N"/>
</dbReference>
<dbReference type="Proteomes" id="UP000322631">
    <property type="component" value="Chromosome"/>
</dbReference>